<proteinExistence type="inferred from homology"/>
<protein>
    <recommendedName>
        <fullName evidence="2">UPF0102 protein DF182_29470</fullName>
    </recommendedName>
</protein>
<dbReference type="OrthoDB" id="9802516at2"/>
<evidence type="ECO:0000313" key="3">
    <source>
        <dbReference type="EMBL" id="RBL90587.1"/>
    </source>
</evidence>
<dbReference type="Pfam" id="PF02021">
    <property type="entry name" value="UPF0102"/>
    <property type="match status" value="1"/>
</dbReference>
<keyword evidence="3" id="KW-0255">Endonuclease</keyword>
<dbReference type="GO" id="GO:0004519">
    <property type="term" value="F:endonuclease activity"/>
    <property type="evidence" value="ECO:0007669"/>
    <property type="project" value="UniProtKB-KW"/>
</dbReference>
<dbReference type="RefSeq" id="WP_113619334.1">
    <property type="nucleotide sequence ID" value="NZ_QFFJ01000002.1"/>
</dbReference>
<comment type="caution">
    <text evidence="3">The sequence shown here is derived from an EMBL/GenBank/DDBJ whole genome shotgun (WGS) entry which is preliminary data.</text>
</comment>
<dbReference type="GO" id="GO:0003676">
    <property type="term" value="F:nucleic acid binding"/>
    <property type="evidence" value="ECO:0007669"/>
    <property type="project" value="InterPro"/>
</dbReference>
<name>A0A365XW50_9BACT</name>
<gene>
    <name evidence="3" type="ORF">DF182_29470</name>
</gene>
<dbReference type="CDD" id="cd20736">
    <property type="entry name" value="PoNe_Nuclease"/>
    <property type="match status" value="1"/>
</dbReference>
<organism evidence="3 4">
    <name type="scientific">Chitinophaga flava</name>
    <dbReference type="NCBI Taxonomy" id="2259036"/>
    <lineage>
        <taxon>Bacteria</taxon>
        <taxon>Pseudomonadati</taxon>
        <taxon>Bacteroidota</taxon>
        <taxon>Chitinophagia</taxon>
        <taxon>Chitinophagales</taxon>
        <taxon>Chitinophagaceae</taxon>
        <taxon>Chitinophaga</taxon>
    </lineage>
</organism>
<keyword evidence="3" id="KW-0540">Nuclease</keyword>
<dbReference type="AlphaFoldDB" id="A0A365XW50"/>
<dbReference type="Gene3D" id="3.40.1350.10">
    <property type="match status" value="1"/>
</dbReference>
<dbReference type="PANTHER" id="PTHR34039">
    <property type="entry name" value="UPF0102 PROTEIN YRAN"/>
    <property type="match status" value="1"/>
</dbReference>
<keyword evidence="3" id="KW-0378">Hydrolase</keyword>
<evidence type="ECO:0000256" key="2">
    <source>
        <dbReference type="HAMAP-Rule" id="MF_00048"/>
    </source>
</evidence>
<dbReference type="InterPro" id="IPR003509">
    <property type="entry name" value="UPF0102_YraN-like"/>
</dbReference>
<keyword evidence="4" id="KW-1185">Reference proteome</keyword>
<dbReference type="Proteomes" id="UP000253410">
    <property type="component" value="Unassembled WGS sequence"/>
</dbReference>
<dbReference type="PANTHER" id="PTHR34039:SF1">
    <property type="entry name" value="UPF0102 PROTEIN YRAN"/>
    <property type="match status" value="1"/>
</dbReference>
<dbReference type="InterPro" id="IPR011335">
    <property type="entry name" value="Restrct_endonuc-II-like"/>
</dbReference>
<comment type="similarity">
    <text evidence="1 2">Belongs to the UPF0102 family.</text>
</comment>
<accession>A0A365XW50</accession>
<evidence type="ECO:0000313" key="4">
    <source>
        <dbReference type="Proteomes" id="UP000253410"/>
    </source>
</evidence>
<reference evidence="3 4" key="1">
    <citation type="submission" date="2018-05" db="EMBL/GenBank/DDBJ databases">
        <title>Chitinophaga sp. K3CV102501T nov., isolated from isolated from a monsoon evergreen broad-leaved forest soil.</title>
        <authorList>
            <person name="Lv Y."/>
        </authorList>
    </citation>
    <scope>NUCLEOTIDE SEQUENCE [LARGE SCALE GENOMIC DNA]</scope>
    <source>
        <strain evidence="3 4">GDMCC 1.1325</strain>
    </source>
</reference>
<dbReference type="HAMAP" id="MF_00048">
    <property type="entry name" value="UPF0102"/>
    <property type="match status" value="1"/>
</dbReference>
<dbReference type="EMBL" id="QFFJ01000002">
    <property type="protein sequence ID" value="RBL90587.1"/>
    <property type="molecule type" value="Genomic_DNA"/>
</dbReference>
<dbReference type="InterPro" id="IPR011856">
    <property type="entry name" value="tRNA_endonuc-like_dom_sf"/>
</dbReference>
<sequence length="116" mass="13445">MMSSQDIGRQGEKIAQDYVRRYCTILHTNWKCGRKEIDIIATHNGTIYFIEVKTRSTGRFGNPEEAVNYQKQANIQSVAAAYLECFGLYPDAVRFDIIAITFKEDDYELLHLRDVF</sequence>
<evidence type="ECO:0000256" key="1">
    <source>
        <dbReference type="ARBA" id="ARBA00006738"/>
    </source>
</evidence>
<dbReference type="SUPFAM" id="SSF52980">
    <property type="entry name" value="Restriction endonuclease-like"/>
    <property type="match status" value="1"/>
</dbReference>